<keyword evidence="2" id="KW-0521">NADP</keyword>
<protein>
    <recommendedName>
        <fullName evidence="2">dTDP-4-dehydrorhamnose reductase</fullName>
        <ecNumber evidence="2">1.1.1.133</ecNumber>
    </recommendedName>
</protein>
<comment type="caution">
    <text evidence="4">The sequence shown here is derived from an EMBL/GenBank/DDBJ whole genome shotgun (WGS) entry which is preliminary data.</text>
</comment>
<dbReference type="Gene3D" id="3.90.25.10">
    <property type="entry name" value="UDP-galactose 4-epimerase, domain 1"/>
    <property type="match status" value="1"/>
</dbReference>
<dbReference type="STRING" id="128403.WA1_48440"/>
<feature type="domain" description="RmlD-like substrate binding" evidence="3">
    <location>
        <begin position="4"/>
        <end position="289"/>
    </location>
</feature>
<dbReference type="EMBL" id="ANNX02000047">
    <property type="protein sequence ID" value="KYC37542.1"/>
    <property type="molecule type" value="Genomic_DNA"/>
</dbReference>
<keyword evidence="2" id="KW-0560">Oxidoreductase</keyword>
<dbReference type="InterPro" id="IPR036291">
    <property type="entry name" value="NAD(P)-bd_dom_sf"/>
</dbReference>
<comment type="similarity">
    <text evidence="1 2">Belongs to the dTDP-4-dehydrorhamnose reductase family.</text>
</comment>
<evidence type="ECO:0000256" key="2">
    <source>
        <dbReference type="RuleBase" id="RU364082"/>
    </source>
</evidence>
<dbReference type="OrthoDB" id="9803892at2"/>
<dbReference type="PANTHER" id="PTHR10491:SF4">
    <property type="entry name" value="METHIONINE ADENOSYLTRANSFERASE 2 SUBUNIT BETA"/>
    <property type="match status" value="1"/>
</dbReference>
<comment type="pathway">
    <text evidence="2">Carbohydrate biosynthesis; dTDP-L-rhamnose biosynthesis.</text>
</comment>
<dbReference type="AlphaFoldDB" id="A0A139WYU0"/>
<dbReference type="RefSeq" id="WP_017742416.1">
    <property type="nucleotide sequence ID" value="NZ_KQ976354.1"/>
</dbReference>
<organism evidence="4 5">
    <name type="scientific">Scytonema hofmannii PCC 7110</name>
    <dbReference type="NCBI Taxonomy" id="128403"/>
    <lineage>
        <taxon>Bacteria</taxon>
        <taxon>Bacillati</taxon>
        <taxon>Cyanobacteriota</taxon>
        <taxon>Cyanophyceae</taxon>
        <taxon>Nostocales</taxon>
        <taxon>Scytonemataceae</taxon>
        <taxon>Scytonema</taxon>
    </lineage>
</organism>
<evidence type="ECO:0000259" key="3">
    <source>
        <dbReference type="Pfam" id="PF04321"/>
    </source>
</evidence>
<name>A0A139WYU0_9CYAN</name>
<evidence type="ECO:0000313" key="5">
    <source>
        <dbReference type="Proteomes" id="UP000076925"/>
    </source>
</evidence>
<dbReference type="InterPro" id="IPR005913">
    <property type="entry name" value="dTDP_dehydrorham_reduct"/>
</dbReference>
<evidence type="ECO:0000256" key="1">
    <source>
        <dbReference type="ARBA" id="ARBA00010944"/>
    </source>
</evidence>
<gene>
    <name evidence="4" type="ORF">WA1_48440</name>
</gene>
<dbReference type="PANTHER" id="PTHR10491">
    <property type="entry name" value="DTDP-4-DEHYDRORHAMNOSE REDUCTASE"/>
    <property type="match status" value="1"/>
</dbReference>
<dbReference type="EC" id="1.1.1.133" evidence="2"/>
<keyword evidence="5" id="KW-1185">Reference proteome</keyword>
<dbReference type="GO" id="GO:0019305">
    <property type="term" value="P:dTDP-rhamnose biosynthetic process"/>
    <property type="evidence" value="ECO:0007669"/>
    <property type="project" value="UniProtKB-UniPathway"/>
</dbReference>
<comment type="function">
    <text evidence="2">Catalyzes the reduction of dTDP-6-deoxy-L-lyxo-4-hexulose to yield dTDP-L-rhamnose.</text>
</comment>
<dbReference type="InterPro" id="IPR029903">
    <property type="entry name" value="RmlD-like-bd"/>
</dbReference>
<dbReference type="UniPathway" id="UPA00124"/>
<dbReference type="NCBIfam" id="TIGR01214">
    <property type="entry name" value="rmlD"/>
    <property type="match status" value="1"/>
</dbReference>
<evidence type="ECO:0000313" key="4">
    <source>
        <dbReference type="EMBL" id="KYC37542.1"/>
    </source>
</evidence>
<dbReference type="CDD" id="cd05254">
    <property type="entry name" value="dTDP_HR_like_SDR_e"/>
    <property type="match status" value="1"/>
</dbReference>
<dbReference type="Gene3D" id="3.40.50.720">
    <property type="entry name" value="NAD(P)-binding Rossmann-like Domain"/>
    <property type="match status" value="1"/>
</dbReference>
<accession>A0A139WYU0</accession>
<dbReference type="GO" id="GO:0008831">
    <property type="term" value="F:dTDP-4-dehydrorhamnose reductase activity"/>
    <property type="evidence" value="ECO:0007669"/>
    <property type="project" value="UniProtKB-EC"/>
</dbReference>
<proteinExistence type="inferred from homology"/>
<sequence>MSQSILLIGSNGQVGTELQKILTPYGNTVAVARPTIDMTKPDTLCSIIREKKPQIIINAAAYTAVDKAESEVEVANAVNGIAPGIIAEEADKLGAFPIHISTDYVFDGNNSRPYLETDTINPLSVYGKTKLAGEEAIQKCCTNYLILRTAWVYGTFGKSNFVKTMLRLGGEREEIRVVADQIGSPTWARDIAGAIARILPQVSPEITGIYHYTNSGVTTWYDFAVTIFEEAQQLGFPLKVQRIVPISTSEYPTPARRPSYSVLSCAKIAKVLGTYPPHWRQSLRQMIKEWLLVSG</sequence>
<dbReference type="SUPFAM" id="SSF51735">
    <property type="entry name" value="NAD(P)-binding Rossmann-fold domains"/>
    <property type="match status" value="1"/>
</dbReference>
<dbReference type="Pfam" id="PF04321">
    <property type="entry name" value="RmlD_sub_bind"/>
    <property type="match status" value="1"/>
</dbReference>
<dbReference type="GO" id="GO:0005829">
    <property type="term" value="C:cytosol"/>
    <property type="evidence" value="ECO:0007669"/>
    <property type="project" value="TreeGrafter"/>
</dbReference>
<dbReference type="FunFam" id="3.40.50.720:FF:000159">
    <property type="entry name" value="dTDP-4-dehydrorhamnose reductase"/>
    <property type="match status" value="1"/>
</dbReference>
<reference evidence="4 5" key="1">
    <citation type="journal article" date="2013" name="Genome Biol. Evol.">
        <title>Genomes of Stigonematalean cyanobacteria (subsection V) and the evolution of oxygenic photosynthesis from prokaryotes to plastids.</title>
        <authorList>
            <person name="Dagan T."/>
            <person name="Roettger M."/>
            <person name="Stucken K."/>
            <person name="Landan G."/>
            <person name="Koch R."/>
            <person name="Major P."/>
            <person name="Gould S.B."/>
            <person name="Goremykin V.V."/>
            <person name="Rippka R."/>
            <person name="Tandeau de Marsac N."/>
            <person name="Gugger M."/>
            <person name="Lockhart P.J."/>
            <person name="Allen J.F."/>
            <person name="Brune I."/>
            <person name="Maus I."/>
            <person name="Puhler A."/>
            <person name="Martin W.F."/>
        </authorList>
    </citation>
    <scope>NUCLEOTIDE SEQUENCE [LARGE SCALE GENOMIC DNA]</scope>
    <source>
        <strain evidence="4 5">PCC 7110</strain>
    </source>
</reference>
<dbReference type="Proteomes" id="UP000076925">
    <property type="component" value="Unassembled WGS sequence"/>
</dbReference>